<keyword evidence="2" id="KW-0808">Transferase</keyword>
<accession>A0A7Y0ACM6</accession>
<dbReference type="Gene3D" id="3.40.50.150">
    <property type="entry name" value="Vaccinia Virus protein VP39"/>
    <property type="match status" value="1"/>
</dbReference>
<organism evidence="2 3">
    <name type="scientific">Hymenobacter polaris</name>
    <dbReference type="NCBI Taxonomy" id="2682546"/>
    <lineage>
        <taxon>Bacteria</taxon>
        <taxon>Pseudomonadati</taxon>
        <taxon>Bacteroidota</taxon>
        <taxon>Cytophagia</taxon>
        <taxon>Cytophagales</taxon>
        <taxon>Hymenobacteraceae</taxon>
        <taxon>Hymenobacter</taxon>
    </lineage>
</organism>
<feature type="domain" description="Methyltransferase type 11" evidence="1">
    <location>
        <begin position="59"/>
        <end position="145"/>
    </location>
</feature>
<gene>
    <name evidence="2" type="ORF">HHL22_06725</name>
</gene>
<dbReference type="CDD" id="cd02440">
    <property type="entry name" value="AdoMet_MTases"/>
    <property type="match status" value="1"/>
</dbReference>
<evidence type="ECO:0000313" key="2">
    <source>
        <dbReference type="EMBL" id="NML64897.1"/>
    </source>
</evidence>
<dbReference type="EMBL" id="JABBGH010000001">
    <property type="protein sequence ID" value="NML64897.1"/>
    <property type="molecule type" value="Genomic_DNA"/>
</dbReference>
<dbReference type="GO" id="GO:0008757">
    <property type="term" value="F:S-adenosylmethionine-dependent methyltransferase activity"/>
    <property type="evidence" value="ECO:0007669"/>
    <property type="project" value="InterPro"/>
</dbReference>
<dbReference type="SUPFAM" id="SSF53335">
    <property type="entry name" value="S-adenosyl-L-methionine-dependent methyltransferases"/>
    <property type="match status" value="1"/>
</dbReference>
<name>A0A7Y0ACM6_9BACT</name>
<dbReference type="InterPro" id="IPR020027">
    <property type="entry name" value="Pseudamin_synth-assoc_MeTrfase"/>
</dbReference>
<comment type="caution">
    <text evidence="2">The sequence shown here is derived from an EMBL/GenBank/DDBJ whole genome shotgun (WGS) entry which is preliminary data.</text>
</comment>
<dbReference type="NCBIfam" id="TIGR03587">
    <property type="entry name" value="Pse_Me-ase"/>
    <property type="match status" value="1"/>
</dbReference>
<reference evidence="2 3" key="1">
    <citation type="submission" date="2020-04" db="EMBL/GenBank/DDBJ databases">
        <title>Hymenobacter polaris sp. nov., isolated from Arctic soil.</title>
        <authorList>
            <person name="Dahal R.H."/>
        </authorList>
    </citation>
    <scope>NUCLEOTIDE SEQUENCE [LARGE SCALE GENOMIC DNA]</scope>
    <source>
        <strain evidence="2 3">RP-2-7</strain>
    </source>
</reference>
<proteinExistence type="predicted"/>
<dbReference type="GO" id="GO:0032259">
    <property type="term" value="P:methylation"/>
    <property type="evidence" value="ECO:0007669"/>
    <property type="project" value="UniProtKB-KW"/>
</dbReference>
<keyword evidence="3" id="KW-1185">Reference proteome</keyword>
<evidence type="ECO:0000313" key="3">
    <source>
        <dbReference type="Proteomes" id="UP000559626"/>
    </source>
</evidence>
<dbReference type="AlphaFoldDB" id="A0A7Y0ACM6"/>
<dbReference type="Pfam" id="PF08241">
    <property type="entry name" value="Methyltransf_11"/>
    <property type="match status" value="1"/>
</dbReference>
<dbReference type="RefSeq" id="WP_169530163.1">
    <property type="nucleotide sequence ID" value="NZ_JABBGH010000001.1"/>
</dbReference>
<dbReference type="Proteomes" id="UP000559626">
    <property type="component" value="Unassembled WGS sequence"/>
</dbReference>
<protein>
    <submittedName>
        <fullName evidence="2">Methyltransferase domain-containing protein</fullName>
    </submittedName>
</protein>
<sequence>MQPTQQEEFWAGEFGREYTDRNSRHLAEWNDFYRRTWGLTKPEMNQRFLGDLPAESRILEVGCNTGMQLRGLQEAGFSQLYGVELQAYAVEKAKEYTQHINIMQGSGFDLPFKDGFFDVVCTNGVLIHIAPADLPQLMAEMVRCSRRYIWGFEYYAPATTAIPYRGNEGFLWKADFAQLFLDTFPQLRLVKKELFPYVSAPEQGNTDAMYLLEKIPS</sequence>
<dbReference type="InterPro" id="IPR029063">
    <property type="entry name" value="SAM-dependent_MTases_sf"/>
</dbReference>
<dbReference type="InterPro" id="IPR013216">
    <property type="entry name" value="Methyltransf_11"/>
</dbReference>
<keyword evidence="2" id="KW-0489">Methyltransferase</keyword>
<evidence type="ECO:0000259" key="1">
    <source>
        <dbReference type="Pfam" id="PF08241"/>
    </source>
</evidence>